<evidence type="ECO:0000256" key="6">
    <source>
        <dbReference type="ARBA" id="ARBA00023235"/>
    </source>
</evidence>
<keyword evidence="8" id="KW-0963">Cytoplasm</keyword>
<feature type="binding site" evidence="8">
    <location>
        <begin position="208"/>
        <end position="209"/>
    </location>
    <ligand>
        <name>substrate</name>
    </ligand>
</feature>
<keyword evidence="11" id="KW-1185">Reference proteome</keyword>
<comment type="pathway">
    <text evidence="1 8">Amino-acid biosynthesis; L-lysine biosynthesis via DAP pathway; DL-2,6-diaminopimelate from LL-2,6-diaminopimelate: step 1/1.</text>
</comment>
<evidence type="ECO:0000256" key="9">
    <source>
        <dbReference type="PROSITE-ProRule" id="PRU10125"/>
    </source>
</evidence>
<dbReference type="Pfam" id="PF01678">
    <property type="entry name" value="DAP_epimerase"/>
    <property type="match status" value="2"/>
</dbReference>
<feature type="site" description="Could be important to modulate the pK values of the two catalytic cysteine residues" evidence="8">
    <location>
        <position position="159"/>
    </location>
</feature>
<dbReference type="NCBIfam" id="TIGR00652">
    <property type="entry name" value="DapF"/>
    <property type="match status" value="1"/>
</dbReference>
<evidence type="ECO:0000256" key="4">
    <source>
        <dbReference type="ARBA" id="ARBA00022605"/>
    </source>
</evidence>
<dbReference type="GO" id="GO:0005829">
    <property type="term" value="C:cytosol"/>
    <property type="evidence" value="ECO:0007669"/>
    <property type="project" value="TreeGrafter"/>
</dbReference>
<feature type="binding site" evidence="8">
    <location>
        <begin position="77"/>
        <end position="78"/>
    </location>
    <ligand>
        <name>substrate</name>
    </ligand>
</feature>
<dbReference type="InterPro" id="IPR001653">
    <property type="entry name" value="DAP_epimerase_DapF"/>
</dbReference>
<reference evidence="10" key="1">
    <citation type="journal article" date="2014" name="Int. J. Syst. Evol. Microbiol.">
        <title>Complete genome sequence of Corynebacterium casei LMG S-19264T (=DSM 44701T), isolated from a smear-ripened cheese.</title>
        <authorList>
            <consortium name="US DOE Joint Genome Institute (JGI-PGF)"/>
            <person name="Walter F."/>
            <person name="Albersmeier A."/>
            <person name="Kalinowski J."/>
            <person name="Ruckert C."/>
        </authorList>
    </citation>
    <scope>NUCLEOTIDE SEQUENCE</scope>
    <source>
        <strain evidence="10">CGMCC 1.15254</strain>
    </source>
</reference>
<dbReference type="GO" id="GO:0009089">
    <property type="term" value="P:lysine biosynthetic process via diaminopimelate"/>
    <property type="evidence" value="ECO:0007669"/>
    <property type="project" value="UniProtKB-UniRule"/>
</dbReference>
<comment type="similarity">
    <text evidence="2 8">Belongs to the diaminopimelate epimerase family.</text>
</comment>
<comment type="function">
    <text evidence="8">Catalyzes the stereoinversion of LL-2,6-diaminopimelate (L,L-DAP) to meso-diaminopimelate (meso-DAP), a precursor of L-lysine and an essential component of the bacterial peptidoglycan.</text>
</comment>
<feature type="active site" evidence="9">
    <location>
        <position position="76"/>
    </location>
</feature>
<comment type="catalytic activity">
    <reaction evidence="7 8">
        <text>(2S,6S)-2,6-diaminopimelate = meso-2,6-diaminopimelate</text>
        <dbReference type="Rhea" id="RHEA:15393"/>
        <dbReference type="ChEBI" id="CHEBI:57609"/>
        <dbReference type="ChEBI" id="CHEBI:57791"/>
        <dbReference type="EC" id="5.1.1.7"/>
    </reaction>
</comment>
<dbReference type="PROSITE" id="PS01326">
    <property type="entry name" value="DAP_EPIMERASE"/>
    <property type="match status" value="1"/>
</dbReference>
<feature type="active site" description="Proton acceptor" evidence="8">
    <location>
        <position position="217"/>
    </location>
</feature>
<comment type="subunit">
    <text evidence="8">Homodimer.</text>
</comment>
<evidence type="ECO:0000256" key="5">
    <source>
        <dbReference type="ARBA" id="ARBA00023154"/>
    </source>
</evidence>
<organism evidence="10 11">
    <name type="scientific">Terasakiella brassicae</name>
    <dbReference type="NCBI Taxonomy" id="1634917"/>
    <lineage>
        <taxon>Bacteria</taxon>
        <taxon>Pseudomonadati</taxon>
        <taxon>Pseudomonadota</taxon>
        <taxon>Alphaproteobacteria</taxon>
        <taxon>Rhodospirillales</taxon>
        <taxon>Terasakiellaceae</taxon>
        <taxon>Terasakiella</taxon>
    </lineage>
</organism>
<feature type="binding site" evidence="8">
    <location>
        <position position="190"/>
    </location>
    <ligand>
        <name>substrate</name>
    </ligand>
</feature>
<feature type="binding site" evidence="8">
    <location>
        <begin position="218"/>
        <end position="219"/>
    </location>
    <ligand>
        <name>substrate</name>
    </ligand>
</feature>
<evidence type="ECO:0000256" key="3">
    <source>
        <dbReference type="ARBA" id="ARBA00013080"/>
    </source>
</evidence>
<protein>
    <recommendedName>
        <fullName evidence="3 8">Diaminopimelate epimerase</fullName>
        <shortName evidence="8">DAP epimerase</shortName>
        <ecNumber evidence="3 8">5.1.1.7</ecNumber>
    </recommendedName>
    <alternativeName>
        <fullName evidence="8">PLP-independent amino acid racemase</fullName>
    </alternativeName>
</protein>
<keyword evidence="4 8" id="KW-0028">Amino-acid biosynthesis</keyword>
<keyword evidence="5 8" id="KW-0457">Lysine biosynthesis</keyword>
<evidence type="ECO:0000256" key="2">
    <source>
        <dbReference type="ARBA" id="ARBA00010219"/>
    </source>
</evidence>
<sequence length="281" mass="30061">MSGLPFIKMHGLGNDFVVLDARTTPIDLSVSQVQAMADRRTGAGCDQFIVMETAQHKDADVFMRIRNADGNEVEACGNATRCIARIVMDETGKSDVVVETVVGLLRASAGEKGNVCVNMGPARLNWDEIPTAEECDTLNMPVTVGPLEGPVGVNVGNPHAVYFVDDCEMVDLMAAGPHVETHPFFPERINVEVVSKLDGNRLRMRVWERGVGITQACGTGACATLVAAVRRGMIDGRKAEVILDGGSLTIEWLENGEILMTGPASRAFSGSFDPAVYPGQA</sequence>
<dbReference type="PANTHER" id="PTHR31689">
    <property type="entry name" value="DIAMINOPIMELATE EPIMERASE, CHLOROPLASTIC"/>
    <property type="match status" value="1"/>
</dbReference>
<dbReference type="AlphaFoldDB" id="A0A917C7M4"/>
<feature type="binding site" evidence="8">
    <location>
        <position position="67"/>
    </location>
    <ligand>
        <name>substrate</name>
    </ligand>
</feature>
<evidence type="ECO:0000313" key="11">
    <source>
        <dbReference type="Proteomes" id="UP000632498"/>
    </source>
</evidence>
<feature type="binding site" evidence="8">
    <location>
        <position position="14"/>
    </location>
    <ligand>
        <name>substrate</name>
    </ligand>
</feature>
<name>A0A917C7M4_9PROT</name>
<dbReference type="EMBL" id="BMHV01000026">
    <property type="protein sequence ID" value="GGF72789.1"/>
    <property type="molecule type" value="Genomic_DNA"/>
</dbReference>
<dbReference type="HAMAP" id="MF_00197">
    <property type="entry name" value="DAP_epimerase"/>
    <property type="match status" value="1"/>
</dbReference>
<dbReference type="SUPFAM" id="SSF54506">
    <property type="entry name" value="Diaminopimelate epimerase-like"/>
    <property type="match status" value="2"/>
</dbReference>
<dbReference type="Gene3D" id="3.10.310.10">
    <property type="entry name" value="Diaminopimelate Epimerase, Chain A, domain 1"/>
    <property type="match status" value="2"/>
</dbReference>
<dbReference type="Proteomes" id="UP000632498">
    <property type="component" value="Unassembled WGS sequence"/>
</dbReference>
<gene>
    <name evidence="8 10" type="primary">dapF</name>
    <name evidence="10" type="ORF">GCM10011332_28440</name>
</gene>
<accession>A0A917C7M4</accession>
<feature type="binding site" evidence="8">
    <location>
        <position position="157"/>
    </location>
    <ligand>
        <name>substrate</name>
    </ligand>
</feature>
<dbReference type="EC" id="5.1.1.7" evidence="3 8"/>
<feature type="site" description="Could be important to modulate the pK values of the two catalytic cysteine residues" evidence="8">
    <location>
        <position position="208"/>
    </location>
</feature>
<comment type="caution">
    <text evidence="10">The sequence shown here is derived from an EMBL/GenBank/DDBJ whole genome shotgun (WGS) entry which is preliminary data.</text>
</comment>
<dbReference type="GO" id="GO:0008837">
    <property type="term" value="F:diaminopimelate epimerase activity"/>
    <property type="evidence" value="ECO:0007669"/>
    <property type="project" value="UniProtKB-UniRule"/>
</dbReference>
<feature type="active site" description="Proton donor" evidence="8">
    <location>
        <position position="76"/>
    </location>
</feature>
<evidence type="ECO:0000313" key="10">
    <source>
        <dbReference type="EMBL" id="GGF72789.1"/>
    </source>
</evidence>
<dbReference type="InterPro" id="IPR018510">
    <property type="entry name" value="DAP_epimerase_AS"/>
</dbReference>
<dbReference type="PANTHER" id="PTHR31689:SF0">
    <property type="entry name" value="DIAMINOPIMELATE EPIMERASE"/>
    <property type="match status" value="1"/>
</dbReference>
<evidence type="ECO:0000256" key="8">
    <source>
        <dbReference type="HAMAP-Rule" id="MF_00197"/>
    </source>
</evidence>
<proteinExistence type="inferred from homology"/>
<feature type="binding site" evidence="8">
    <location>
        <position position="47"/>
    </location>
    <ligand>
        <name>substrate</name>
    </ligand>
</feature>
<evidence type="ECO:0000256" key="7">
    <source>
        <dbReference type="ARBA" id="ARBA00051712"/>
    </source>
</evidence>
<reference evidence="10" key="2">
    <citation type="submission" date="2020-09" db="EMBL/GenBank/DDBJ databases">
        <authorList>
            <person name="Sun Q."/>
            <person name="Zhou Y."/>
        </authorList>
    </citation>
    <scope>NUCLEOTIDE SEQUENCE</scope>
    <source>
        <strain evidence="10">CGMCC 1.15254</strain>
    </source>
</reference>
<keyword evidence="6 8" id="KW-0413">Isomerase</keyword>
<evidence type="ECO:0000256" key="1">
    <source>
        <dbReference type="ARBA" id="ARBA00005196"/>
    </source>
</evidence>
<comment type="subcellular location">
    <subcellularLocation>
        <location evidence="8">Cytoplasm</location>
    </subcellularLocation>
</comment>